<keyword evidence="16" id="KW-1185">Reference proteome</keyword>
<keyword evidence="8 11" id="KW-0804">Transcription</keyword>
<dbReference type="RefSeq" id="XP_031012076.1">
    <property type="nucleotide sequence ID" value="XM_031163858.1"/>
</dbReference>
<dbReference type="GO" id="GO:0031078">
    <property type="term" value="F:histone H3K14 deacetylase activity, hydrolytic mechanism"/>
    <property type="evidence" value="ECO:0007669"/>
    <property type="project" value="UniProtKB-UniRule"/>
</dbReference>
<feature type="domain" description="Arb2-like" evidence="14">
    <location>
        <begin position="465"/>
        <end position="740"/>
    </location>
</feature>
<dbReference type="InterPro" id="IPR017321">
    <property type="entry name" value="Hist_deAcase_II_yeast"/>
</dbReference>
<dbReference type="Proteomes" id="UP000253153">
    <property type="component" value="Unassembled WGS sequence"/>
</dbReference>
<evidence type="ECO:0000256" key="7">
    <source>
        <dbReference type="ARBA" id="ARBA00023015"/>
    </source>
</evidence>
<dbReference type="SUPFAM" id="SSF52768">
    <property type="entry name" value="Arginase/deacetylase"/>
    <property type="match status" value="1"/>
</dbReference>
<feature type="domain" description="Histone deacetylase" evidence="13">
    <location>
        <begin position="87"/>
        <end position="412"/>
    </location>
</feature>
<keyword evidence="9 11" id="KW-0539">Nucleus</keyword>
<evidence type="ECO:0000313" key="15">
    <source>
        <dbReference type="EMBL" id="RBR09793.1"/>
    </source>
</evidence>
<dbReference type="InterPro" id="IPR000286">
    <property type="entry name" value="HDACs"/>
</dbReference>
<evidence type="ECO:0000256" key="10">
    <source>
        <dbReference type="ARBA" id="ARBA00048287"/>
    </source>
</evidence>
<evidence type="ECO:0000256" key="4">
    <source>
        <dbReference type="ARBA" id="ARBA00022491"/>
    </source>
</evidence>
<feature type="compositionally biased region" description="Acidic residues" evidence="12">
    <location>
        <begin position="30"/>
        <end position="49"/>
    </location>
</feature>
<keyword evidence="4 11" id="KW-0678">Repressor</keyword>
<dbReference type="GO" id="GO:0040029">
    <property type="term" value="P:epigenetic regulation of gene expression"/>
    <property type="evidence" value="ECO:0007669"/>
    <property type="project" value="TreeGrafter"/>
</dbReference>
<evidence type="ECO:0000256" key="1">
    <source>
        <dbReference type="ARBA" id="ARBA00004123"/>
    </source>
</evidence>
<proteinExistence type="inferred from homology"/>
<dbReference type="PANTHER" id="PTHR10625">
    <property type="entry name" value="HISTONE DEACETYLASE HDAC1-RELATED"/>
    <property type="match status" value="1"/>
</dbReference>
<dbReference type="OrthoDB" id="424012at2759"/>
<evidence type="ECO:0000256" key="8">
    <source>
        <dbReference type="ARBA" id="ARBA00023163"/>
    </source>
</evidence>
<dbReference type="GO" id="GO:0000118">
    <property type="term" value="C:histone deacetylase complex"/>
    <property type="evidence" value="ECO:0007669"/>
    <property type="project" value="TreeGrafter"/>
</dbReference>
<dbReference type="AlphaFoldDB" id="A0A366QY15"/>
<evidence type="ECO:0000259" key="13">
    <source>
        <dbReference type="Pfam" id="PF00850"/>
    </source>
</evidence>
<organism evidence="15 16">
    <name type="scientific">Fusarium coffeatum</name>
    <dbReference type="NCBI Taxonomy" id="231269"/>
    <lineage>
        <taxon>Eukaryota</taxon>
        <taxon>Fungi</taxon>
        <taxon>Dikarya</taxon>
        <taxon>Ascomycota</taxon>
        <taxon>Pezizomycotina</taxon>
        <taxon>Sordariomycetes</taxon>
        <taxon>Hypocreomycetidae</taxon>
        <taxon>Hypocreales</taxon>
        <taxon>Nectriaceae</taxon>
        <taxon>Fusarium</taxon>
        <taxon>Fusarium incarnatum-equiseti species complex</taxon>
    </lineage>
</organism>
<evidence type="ECO:0000256" key="3">
    <source>
        <dbReference type="ARBA" id="ARBA00012111"/>
    </source>
</evidence>
<dbReference type="InterPro" id="IPR023696">
    <property type="entry name" value="Ureohydrolase_dom_sf"/>
</dbReference>
<feature type="region of interest" description="Disordered" evidence="12">
    <location>
        <begin position="1"/>
        <end position="57"/>
    </location>
</feature>
<comment type="function">
    <text evidence="11">Responsible for the deacetylation of lysine residues on the N-terminal part of the core histones (H2A, H2B, H3 and H4). Histone deacetylation gives a tag for epigenetic repression and plays an important role in transcriptional regulation, cell cycle progression and developmental events.</text>
</comment>
<protein>
    <recommendedName>
        <fullName evidence="3 11">Histone deacetylase</fullName>
        <ecNumber evidence="3 11">3.5.1.98</ecNumber>
    </recommendedName>
</protein>
<sequence length="752" mass="84516">MEPDATDSVDYPMKDLDAPNGPSQTHNNSIDDDDTASEDPYEADVDPEPQDIALDQMRRRGLLPTGCCYDDRMKLHMNADFSPNTHHPEDPRRIHEIFKAFKKVGLVYTGPEGELPKIMRECPTRYMWRIPARPATREEICLAHAAEHFDWVKHLDDMSTSELRELTKRYDQGRESLYVGSMSYTAALLSAGGAIETCKNVVTGQVKNAFAVIRPPGHHAEWDSPMGFCFFNNVPVAVRVCQQEYPDLCRKVLILDWDVHHGNGVQNIFYNDPNVLYVSLHVYQNGIFYPGKPPNAMTPDGGIEHCGSEAGLGKNINIGWHDQGMGDGEYMAAFQKIIMPIAKEFNPDLVVISAGFDAADGDELGGCFVSPACYAHMTHMLMSLADGKVAVCLEGGYNLKAISVSAVAVAKTLMGEPPPRLELPKINKEATRILAKVQSLQAPYWECMRPGVVNVPEVQSLNSARLHDVIRNAQRHVLQAKHNMIPLYIQREKLYKSYENQVLVTPGISEAKKVLIIIHDPPQLLAQADAIDSSLDPHNAWVVDGVTDYIDWAVDQKFGVMDINIPAYVTHDEVFTHFYRPPELYFSHDKQDSDAHIPNFKEQALTEQIQTLVCYLWDNHMQLYEADDIFIMGVGNAYLGVKVLLIQRDCKSRISGVVNFANGTLRPVKSEFDTELSSWYKDNSRVFIAGDHACWADASLTKKVNKRRFGTVVRSPMIGLNKMMAHHAEEAREWMIERLEVPSDADMTTEEK</sequence>
<gene>
    <name evidence="15" type="ORF">FIESC28_09722</name>
</gene>
<dbReference type="Pfam" id="PF09757">
    <property type="entry name" value="Arb2-like"/>
    <property type="match status" value="1"/>
</dbReference>
<keyword evidence="7 11" id="KW-0805">Transcription regulation</keyword>
<name>A0A366QY15_9HYPO</name>
<evidence type="ECO:0000256" key="9">
    <source>
        <dbReference type="ARBA" id="ARBA00023242"/>
    </source>
</evidence>
<dbReference type="EMBL" id="QKXC01000255">
    <property type="protein sequence ID" value="RBR09793.1"/>
    <property type="molecule type" value="Genomic_DNA"/>
</dbReference>
<dbReference type="PRINTS" id="PR01270">
    <property type="entry name" value="HDASUPER"/>
</dbReference>
<evidence type="ECO:0000256" key="12">
    <source>
        <dbReference type="SAM" id="MobiDB-lite"/>
    </source>
</evidence>
<dbReference type="Gene3D" id="3.40.800.20">
    <property type="entry name" value="Histone deacetylase domain"/>
    <property type="match status" value="1"/>
</dbReference>
<keyword evidence="5 11" id="KW-0378">Hydrolase</keyword>
<evidence type="ECO:0000256" key="5">
    <source>
        <dbReference type="ARBA" id="ARBA00022801"/>
    </source>
</evidence>
<reference evidence="15 16" key="1">
    <citation type="submission" date="2018-06" db="EMBL/GenBank/DDBJ databases">
        <title>Fusarium incarnatum-equiseti species complex species 28.</title>
        <authorList>
            <person name="Gardiner D.M."/>
        </authorList>
    </citation>
    <scope>NUCLEOTIDE SEQUENCE [LARGE SCALE GENOMIC DNA]</scope>
    <source>
        <strain evidence="15 16">FIESC_28</strain>
    </source>
</reference>
<dbReference type="InterPro" id="IPR023801">
    <property type="entry name" value="His_deacetylse_dom"/>
</dbReference>
<dbReference type="PANTHER" id="PTHR10625:SF5">
    <property type="entry name" value="HISTONE DEACETYLASE"/>
    <property type="match status" value="1"/>
</dbReference>
<evidence type="ECO:0000256" key="11">
    <source>
        <dbReference type="PIRNR" id="PIRNR037919"/>
    </source>
</evidence>
<dbReference type="PIRSF" id="PIRSF037919">
    <property type="entry name" value="HDAC_II_yeast"/>
    <property type="match status" value="1"/>
</dbReference>
<dbReference type="EC" id="3.5.1.98" evidence="3 11"/>
<comment type="caution">
    <text evidence="15">The sequence shown here is derived from an EMBL/GenBank/DDBJ whole genome shotgun (WGS) entry which is preliminary data.</text>
</comment>
<dbReference type="Pfam" id="PF00850">
    <property type="entry name" value="Hist_deacetyl"/>
    <property type="match status" value="1"/>
</dbReference>
<comment type="subcellular location">
    <subcellularLocation>
        <location evidence="1 11">Nucleus</location>
    </subcellularLocation>
</comment>
<comment type="similarity">
    <text evidence="2 11">Belongs to the histone deacetylase family. HD type 2 subfamily.</text>
</comment>
<keyword evidence="6 11" id="KW-0156">Chromatin regulator</keyword>
<accession>A0A366QY15</accession>
<dbReference type="FunFam" id="3.40.800.20:FF:000005">
    <property type="entry name" value="histone deacetylase 6"/>
    <property type="match status" value="1"/>
</dbReference>
<comment type="catalytic activity">
    <reaction evidence="10 11">
        <text>N(6)-acetyl-L-lysyl-[histone] + H2O = L-lysyl-[histone] + acetate</text>
        <dbReference type="Rhea" id="RHEA:58196"/>
        <dbReference type="Rhea" id="RHEA-COMP:9845"/>
        <dbReference type="Rhea" id="RHEA-COMP:11338"/>
        <dbReference type="ChEBI" id="CHEBI:15377"/>
        <dbReference type="ChEBI" id="CHEBI:29969"/>
        <dbReference type="ChEBI" id="CHEBI:30089"/>
        <dbReference type="ChEBI" id="CHEBI:61930"/>
        <dbReference type="EC" id="3.5.1.98"/>
    </reaction>
</comment>
<dbReference type="InterPro" id="IPR037138">
    <property type="entry name" value="His_deacetylse_dom_sf"/>
</dbReference>
<evidence type="ECO:0000259" key="14">
    <source>
        <dbReference type="Pfam" id="PF09757"/>
    </source>
</evidence>
<evidence type="ECO:0000256" key="2">
    <source>
        <dbReference type="ARBA" id="ARBA00007738"/>
    </source>
</evidence>
<evidence type="ECO:0000313" key="16">
    <source>
        <dbReference type="Proteomes" id="UP000253153"/>
    </source>
</evidence>
<evidence type="ECO:0000256" key="6">
    <source>
        <dbReference type="ARBA" id="ARBA00022853"/>
    </source>
</evidence>
<dbReference type="GeneID" id="41999154"/>
<dbReference type="InterPro" id="IPR019154">
    <property type="entry name" value="Arb2-like_domain"/>
</dbReference>